<keyword evidence="4" id="KW-1185">Reference proteome</keyword>
<dbReference type="RefSeq" id="XP_043049567.1">
    <property type="nucleotide sequence ID" value="XM_043195862.1"/>
</dbReference>
<organism evidence="3 4">
    <name type="scientific">Scheffersomyces spartinae</name>
    <dbReference type="NCBI Taxonomy" id="45513"/>
    <lineage>
        <taxon>Eukaryota</taxon>
        <taxon>Fungi</taxon>
        <taxon>Dikarya</taxon>
        <taxon>Ascomycota</taxon>
        <taxon>Saccharomycotina</taxon>
        <taxon>Pichiomycetes</taxon>
        <taxon>Debaryomycetaceae</taxon>
        <taxon>Scheffersomyces</taxon>
    </lineage>
</organism>
<dbReference type="AlphaFoldDB" id="A0A9P7VA62"/>
<comment type="caution">
    <text evidence="3">The sequence shown here is derived from an EMBL/GenBank/DDBJ whole genome shotgun (WGS) entry which is preliminary data.</text>
</comment>
<gene>
    <name evidence="3" type="ORF">KQ657_005219</name>
</gene>
<feature type="transmembrane region" description="Helical" evidence="2">
    <location>
        <begin position="12"/>
        <end position="32"/>
    </location>
</feature>
<protein>
    <submittedName>
        <fullName evidence="3">Uncharacterized protein</fullName>
    </submittedName>
</protein>
<keyword evidence="2" id="KW-0472">Membrane</keyword>
<feature type="region of interest" description="Disordered" evidence="1">
    <location>
        <begin position="142"/>
        <end position="183"/>
    </location>
</feature>
<keyword evidence="2" id="KW-0812">Transmembrane</keyword>
<evidence type="ECO:0000256" key="1">
    <source>
        <dbReference type="SAM" id="MobiDB-lite"/>
    </source>
</evidence>
<dbReference type="Proteomes" id="UP000790833">
    <property type="component" value="Unassembled WGS sequence"/>
</dbReference>
<feature type="compositionally biased region" description="Polar residues" evidence="1">
    <location>
        <begin position="142"/>
        <end position="156"/>
    </location>
</feature>
<dbReference type="GeneID" id="66118593"/>
<reference evidence="3" key="1">
    <citation type="submission" date="2021-03" db="EMBL/GenBank/DDBJ databases">
        <authorList>
            <person name="Palmer J.M."/>
        </authorList>
    </citation>
    <scope>NUCLEOTIDE SEQUENCE</scope>
    <source>
        <strain evidence="3">ARV_011</strain>
    </source>
</reference>
<proteinExistence type="predicted"/>
<evidence type="ECO:0000313" key="4">
    <source>
        <dbReference type="Proteomes" id="UP000790833"/>
    </source>
</evidence>
<dbReference type="EMBL" id="JAHMUF010000009">
    <property type="protein sequence ID" value="KAG7194020.1"/>
    <property type="molecule type" value="Genomic_DNA"/>
</dbReference>
<feature type="region of interest" description="Disordered" evidence="1">
    <location>
        <begin position="372"/>
        <end position="396"/>
    </location>
</feature>
<accession>A0A9P7VA62</accession>
<name>A0A9P7VA62_9ASCO</name>
<evidence type="ECO:0000256" key="2">
    <source>
        <dbReference type="SAM" id="Phobius"/>
    </source>
</evidence>
<evidence type="ECO:0000313" key="3">
    <source>
        <dbReference type="EMBL" id="KAG7194020.1"/>
    </source>
</evidence>
<feature type="transmembrane region" description="Helical" evidence="2">
    <location>
        <begin position="44"/>
        <end position="64"/>
    </location>
</feature>
<feature type="compositionally biased region" description="Low complexity" evidence="1">
    <location>
        <begin position="157"/>
        <end position="172"/>
    </location>
</feature>
<feature type="region of interest" description="Disordered" evidence="1">
    <location>
        <begin position="258"/>
        <end position="306"/>
    </location>
</feature>
<keyword evidence="2" id="KW-1133">Transmembrane helix</keyword>
<sequence>MSISFIGHVTVYPIVHAIGLMIRLLFLPLLPLRLVLSNPWVIEFITYTADFLGVATILGVGLGYSHYRMILIINYLIEITEEPKQKFPSQQIKVHPPKLQIDTTKTKNNDSNVPPVNEQFLSPTPAGGSGVAVKSGKTAGASSMKATVKQQPSTNITAATPSATAQQSTSVSDGLESTTTRKKHYVSSSPTALHHHLHSFHNPVVMSPSSPPPPASDEELINRISGIKAPHFNPNAVVSPEISSHDYEIEPLEQLVEENEPGETEINTTASFKETDESEILPTGRRSSVGNLESIHEEEEGEDDHNKNSLLLSELEGISPRTSTRRRHSSLFEDSIGELVINDLGQDSVSNSGASGSEVSDEIFSLNRHHTTVNTEQMPSEAHLSKDLQKYKDQIS</sequence>
<feature type="compositionally biased region" description="Basic and acidic residues" evidence="1">
    <location>
        <begin position="383"/>
        <end position="396"/>
    </location>
</feature>